<dbReference type="PROSITE" id="PS50003">
    <property type="entry name" value="PH_DOMAIN"/>
    <property type="match status" value="1"/>
</dbReference>
<dbReference type="InterPro" id="IPR001849">
    <property type="entry name" value="PH_domain"/>
</dbReference>
<dbReference type="EMBL" id="JANTQA010000070">
    <property type="protein sequence ID" value="KAJ3425842.1"/>
    <property type="molecule type" value="Genomic_DNA"/>
</dbReference>
<dbReference type="InterPro" id="IPR003130">
    <property type="entry name" value="GED"/>
</dbReference>
<organism evidence="3 4">
    <name type="scientific">Anaeramoeba flamelloides</name>
    <dbReference type="NCBI Taxonomy" id="1746091"/>
    <lineage>
        <taxon>Eukaryota</taxon>
        <taxon>Metamonada</taxon>
        <taxon>Anaeramoebidae</taxon>
        <taxon>Anaeramoeba</taxon>
    </lineage>
</organism>
<feature type="domain" description="GED" evidence="2">
    <location>
        <begin position="107"/>
        <end position="169"/>
    </location>
</feature>
<protein>
    <submittedName>
        <fullName evidence="3">Dynamin-related protein dnm1</fullName>
    </submittedName>
</protein>
<evidence type="ECO:0000313" key="4">
    <source>
        <dbReference type="Proteomes" id="UP001146793"/>
    </source>
</evidence>
<dbReference type="GO" id="GO:0005525">
    <property type="term" value="F:GTP binding"/>
    <property type="evidence" value="ECO:0007669"/>
    <property type="project" value="InterPro"/>
</dbReference>
<accession>A0AAV7YB62</accession>
<feature type="domain" description="PH" evidence="1">
    <location>
        <begin position="1"/>
        <end position="94"/>
    </location>
</feature>
<evidence type="ECO:0000259" key="2">
    <source>
        <dbReference type="PROSITE" id="PS51388"/>
    </source>
</evidence>
<gene>
    <name evidence="3" type="ORF">M0812_28288</name>
</gene>
<proteinExistence type="predicted"/>
<evidence type="ECO:0000313" key="3">
    <source>
        <dbReference type="EMBL" id="KAJ3425842.1"/>
    </source>
</evidence>
<comment type="caution">
    <text evidence="3">The sequence shown here is derived from an EMBL/GenBank/DDBJ whole genome shotgun (WGS) entry which is preliminary data.</text>
</comment>
<dbReference type="Pfam" id="PF02212">
    <property type="entry name" value="GED"/>
    <property type="match status" value="1"/>
</dbReference>
<reference evidence="3" key="1">
    <citation type="submission" date="2022-08" db="EMBL/GenBank/DDBJ databases">
        <title>Novel sulphate-reducing endosymbionts in the free-living metamonad Anaeramoeba.</title>
        <authorList>
            <person name="Jerlstrom-Hultqvist J."/>
            <person name="Cepicka I."/>
            <person name="Gallot-Lavallee L."/>
            <person name="Salas-Leiva D."/>
            <person name="Curtis B.A."/>
            <person name="Zahonova K."/>
            <person name="Pipaliya S."/>
            <person name="Dacks J."/>
            <person name="Roger A.J."/>
        </authorList>
    </citation>
    <scope>NUCLEOTIDE SEQUENCE</scope>
    <source>
        <strain evidence="3">Busselton2</strain>
    </source>
</reference>
<dbReference type="Proteomes" id="UP001146793">
    <property type="component" value="Unassembled WGS sequence"/>
</dbReference>
<sequence>MTIMTITITTIITNKFIQNKRDKLALKCCQLIKNKMGIFDKKKNPLNSLNNKCYFRIRHPSGRSILHNRSMLELFADDEKALKIWVNFIKRAAQGGRGRVKKINKDIWLIREVVTSYFRTAKITLFDSIPKAIMFSMVNPVKRELESRLMVKIYDEELLDDIMSEDPQS</sequence>
<dbReference type="SUPFAM" id="SSF50729">
    <property type="entry name" value="PH domain-like"/>
    <property type="match status" value="1"/>
</dbReference>
<dbReference type="GO" id="GO:0003924">
    <property type="term" value="F:GTPase activity"/>
    <property type="evidence" value="ECO:0007669"/>
    <property type="project" value="InterPro"/>
</dbReference>
<dbReference type="PROSITE" id="PS51388">
    <property type="entry name" value="GED"/>
    <property type="match status" value="1"/>
</dbReference>
<name>A0AAV7YB62_9EUKA</name>
<dbReference type="AlphaFoldDB" id="A0AAV7YB62"/>
<evidence type="ECO:0000259" key="1">
    <source>
        <dbReference type="PROSITE" id="PS50003"/>
    </source>
</evidence>
<dbReference type="Gene3D" id="1.20.120.1240">
    <property type="entry name" value="Dynamin, middle domain"/>
    <property type="match status" value="1"/>
</dbReference>
<dbReference type="InterPro" id="IPR020850">
    <property type="entry name" value="GED_dom"/>
</dbReference>